<dbReference type="Pfam" id="PF19247">
    <property type="entry name" value="DUF5895"/>
    <property type="match status" value="1"/>
</dbReference>
<organism evidence="3 4">
    <name type="scientific">Thermocoleostomius sinensis A174</name>
    <dbReference type="NCBI Taxonomy" id="2016057"/>
    <lineage>
        <taxon>Bacteria</taxon>
        <taxon>Bacillati</taxon>
        <taxon>Cyanobacteriota</taxon>
        <taxon>Cyanophyceae</taxon>
        <taxon>Oculatellales</taxon>
        <taxon>Oculatellaceae</taxon>
        <taxon>Thermocoleostomius</taxon>
    </lineage>
</organism>
<evidence type="ECO:0000259" key="2">
    <source>
        <dbReference type="Pfam" id="PF19247"/>
    </source>
</evidence>
<dbReference type="InterPro" id="IPR045414">
    <property type="entry name" value="DUF5895"/>
</dbReference>
<name>A0A9E8ZE96_9CYAN</name>
<dbReference type="Proteomes" id="UP001163152">
    <property type="component" value="Chromosome"/>
</dbReference>
<feature type="compositionally biased region" description="Polar residues" evidence="1">
    <location>
        <begin position="1"/>
        <end position="15"/>
    </location>
</feature>
<sequence length="306" mass="34986">MATTTLHDNAQQNGHQRPATPIQPSTTAPLPQRDEFDSEAFEAQRESLPYLQLLNSQDPDQSGFFITTENKELVNFTPTEEWTPHTATFQNGTIAEGYRSLLARFLILHKSKLMMFDRDNSEFIGVYRKSQYDRSIMILKTRYLVYAISKDKRLLHDSPLLLTTKGSFSGSFGETVEQFRNDMSKAYGAATGAKKPRGDRFMALSILAVRVQPELKGQSKKSWVCSVADYGVPTVENWKSFFIGYRPELKERILTQFDEWAGFGNPERELEAQAQRQPSPHSAQAESDQEHEENFDDFDYGYPEEI</sequence>
<dbReference type="EMBL" id="CP113797">
    <property type="protein sequence ID" value="WAL61221.1"/>
    <property type="molecule type" value="Genomic_DNA"/>
</dbReference>
<keyword evidence="4" id="KW-1185">Reference proteome</keyword>
<feature type="compositionally biased region" description="Acidic residues" evidence="1">
    <location>
        <begin position="287"/>
        <end position="306"/>
    </location>
</feature>
<dbReference type="KEGG" id="tsin:OXH18_04260"/>
<protein>
    <submittedName>
        <fullName evidence="3">DUF5895 domain-containing protein</fullName>
    </submittedName>
</protein>
<dbReference type="AlphaFoldDB" id="A0A9E8ZE96"/>
<feature type="region of interest" description="Disordered" evidence="1">
    <location>
        <begin position="265"/>
        <end position="306"/>
    </location>
</feature>
<evidence type="ECO:0000313" key="3">
    <source>
        <dbReference type="EMBL" id="WAL61221.1"/>
    </source>
</evidence>
<proteinExistence type="predicted"/>
<feature type="domain" description="DUF5895" evidence="2">
    <location>
        <begin position="35"/>
        <end position="179"/>
    </location>
</feature>
<feature type="region of interest" description="Disordered" evidence="1">
    <location>
        <begin position="1"/>
        <end position="38"/>
    </location>
</feature>
<feature type="compositionally biased region" description="Polar residues" evidence="1">
    <location>
        <begin position="274"/>
        <end position="286"/>
    </location>
</feature>
<accession>A0A9E8ZE96</accession>
<reference evidence="3" key="1">
    <citation type="submission" date="2022-12" db="EMBL/GenBank/DDBJ databases">
        <title>Polyphasic identification of a Novel Hot-Spring Cyanobacterium Ocullathermofonsia sinensis gen nov. sp. nov. and Genomic Insights on its Adaptations to the Thermal Habitat.</title>
        <authorList>
            <person name="Daroch M."/>
            <person name="Tang J."/>
            <person name="Jiang Y."/>
        </authorList>
    </citation>
    <scope>NUCLEOTIDE SEQUENCE</scope>
    <source>
        <strain evidence="3">PKUAC-SCTA174</strain>
    </source>
</reference>
<evidence type="ECO:0000256" key="1">
    <source>
        <dbReference type="SAM" id="MobiDB-lite"/>
    </source>
</evidence>
<evidence type="ECO:0000313" key="4">
    <source>
        <dbReference type="Proteomes" id="UP001163152"/>
    </source>
</evidence>
<gene>
    <name evidence="3" type="ORF">OXH18_04260</name>
</gene>
<dbReference type="RefSeq" id="WP_268611178.1">
    <property type="nucleotide sequence ID" value="NZ_CP113797.1"/>
</dbReference>